<dbReference type="RefSeq" id="WP_127074196.1">
    <property type="nucleotide sequence ID" value="NZ_BMKB01000003.1"/>
</dbReference>
<protein>
    <submittedName>
        <fullName evidence="1">Uncharacterized protein</fullName>
    </submittedName>
</protein>
<dbReference type="Proteomes" id="UP000596977">
    <property type="component" value="Unassembled WGS sequence"/>
</dbReference>
<reference evidence="1 2" key="1">
    <citation type="journal article" date="2014" name="Int. J. Syst. Evol. Microbiol.">
        <title>Complete genome sequence of Corynebacterium casei LMG S-19264T (=DSM 44701T), isolated from a smear-ripened cheese.</title>
        <authorList>
            <consortium name="US DOE Joint Genome Institute (JGI-PGF)"/>
            <person name="Walter F."/>
            <person name="Albersmeier A."/>
            <person name="Kalinowski J."/>
            <person name="Ruckert C."/>
        </authorList>
    </citation>
    <scope>NUCLEOTIDE SEQUENCE [LARGE SCALE GENOMIC DNA]</scope>
    <source>
        <strain evidence="1 2">CGMCC 1.15896</strain>
    </source>
</reference>
<evidence type="ECO:0000313" key="1">
    <source>
        <dbReference type="EMBL" id="GGA48957.1"/>
    </source>
</evidence>
<proteinExistence type="predicted"/>
<keyword evidence="2" id="KW-1185">Reference proteome</keyword>
<dbReference type="OrthoDB" id="1491003at2"/>
<name>A0A916RC26_9HYPH</name>
<gene>
    <name evidence="1" type="ORF">GCM10011499_18500</name>
</gene>
<sequence>MPLALSITQAYPAAGVAQCWRGVNIDNADEFDVYLRGPVWNRVNDAEFEADLAQDLQALATTDMATQTLESLLNAVVSPQDWEIGEAMAECLLSDEVGAVWPWNENRDRKTPKASLPGADIVGFIGEDDDTTFLFGEVKTSSHAGTPPGVMNGRSGLAHQIDTLATTPSHHFTLIKWISARCTTDDLRGRFRTAAQRYLTSEGKDFAIIGVLLRDTDAHQDDLRTRGQTFGAGPIQPRIRLDAWYTPRPIADWVNIASTAA</sequence>
<accession>A0A916RC26</accession>
<organism evidence="1 2">
    <name type="scientific">Pelagibacterium lentulum</name>
    <dbReference type="NCBI Taxonomy" id="2029865"/>
    <lineage>
        <taxon>Bacteria</taxon>
        <taxon>Pseudomonadati</taxon>
        <taxon>Pseudomonadota</taxon>
        <taxon>Alphaproteobacteria</taxon>
        <taxon>Hyphomicrobiales</taxon>
        <taxon>Devosiaceae</taxon>
        <taxon>Pelagibacterium</taxon>
    </lineage>
</organism>
<evidence type="ECO:0000313" key="2">
    <source>
        <dbReference type="Proteomes" id="UP000596977"/>
    </source>
</evidence>
<dbReference type="EMBL" id="BMKB01000003">
    <property type="protein sequence ID" value="GGA48957.1"/>
    <property type="molecule type" value="Genomic_DNA"/>
</dbReference>
<comment type="caution">
    <text evidence="1">The sequence shown here is derived from an EMBL/GenBank/DDBJ whole genome shotgun (WGS) entry which is preliminary data.</text>
</comment>
<dbReference type="AlphaFoldDB" id="A0A916RC26"/>